<dbReference type="EMBL" id="BRXY01000195">
    <property type="protein sequence ID" value="GMH76081.1"/>
    <property type="molecule type" value="Genomic_DNA"/>
</dbReference>
<evidence type="ECO:0000256" key="1">
    <source>
        <dbReference type="SAM" id="SignalP"/>
    </source>
</evidence>
<evidence type="ECO:0008006" key="4">
    <source>
        <dbReference type="Google" id="ProtNLM"/>
    </source>
</evidence>
<sequence>MIAFHSIVLLFLFSCFGKAFGRLARFESFNTTTYPLAKCNDGSDAGIYFANSSSSQPTNFMIYLSSGGWCYDAKSCHERFVTNHELMSSTGWGSERDVQGIFDSDYEPLNENSVWVNVPYCSSDGWMGNLDNEEIGFEFRGHEIVKATLELVKERWNVGKGDTVIFGGASAGARGAMVHLDMVADFFKDSTVLGVLDSPLWVDLNPPDESTVGLLDQTQKVYEVTGVRAVSGGDGVITDDCAESFLEEEFKCLFGQYRIPFIKIPHILISAEFDSFQLGQDGLQLPYSPSENEFADEFGDQMHRVFEGLMANMGDKHITFYSQPCYNHAISMGSSYFTSATSNGMTLNDAVRTFLGNPLQSQDLTEYCEVGFDACTASGTFCPSLSTAW</sequence>
<gene>
    <name evidence="2" type="ORF">TrST_g9442</name>
</gene>
<name>A0A9W7ASZ6_9STRA</name>
<accession>A0A9W7ASZ6</accession>
<dbReference type="InterPro" id="IPR004963">
    <property type="entry name" value="PAE/NOTUM"/>
</dbReference>
<feature type="chain" id="PRO_5040918173" description="Pectin acetylesterase" evidence="1">
    <location>
        <begin position="22"/>
        <end position="389"/>
    </location>
</feature>
<evidence type="ECO:0000313" key="2">
    <source>
        <dbReference type="EMBL" id="GMH76081.1"/>
    </source>
</evidence>
<feature type="signal peptide" evidence="1">
    <location>
        <begin position="1"/>
        <end position="21"/>
    </location>
</feature>
<dbReference type="PANTHER" id="PTHR21562">
    <property type="entry name" value="NOTUM-RELATED"/>
    <property type="match status" value="1"/>
</dbReference>
<proteinExistence type="predicted"/>
<dbReference type="Proteomes" id="UP001165085">
    <property type="component" value="Unassembled WGS sequence"/>
</dbReference>
<evidence type="ECO:0000313" key="3">
    <source>
        <dbReference type="Proteomes" id="UP001165085"/>
    </source>
</evidence>
<keyword evidence="3" id="KW-1185">Reference proteome</keyword>
<protein>
    <recommendedName>
        <fullName evidence="4">Pectin acetylesterase</fullName>
    </recommendedName>
</protein>
<keyword evidence="1" id="KW-0732">Signal</keyword>
<dbReference type="OrthoDB" id="2015280at2759"/>
<comment type="caution">
    <text evidence="2">The sequence shown here is derived from an EMBL/GenBank/DDBJ whole genome shotgun (WGS) entry which is preliminary data.</text>
</comment>
<dbReference type="GO" id="GO:0016787">
    <property type="term" value="F:hydrolase activity"/>
    <property type="evidence" value="ECO:0007669"/>
    <property type="project" value="InterPro"/>
</dbReference>
<dbReference type="Pfam" id="PF03283">
    <property type="entry name" value="PAE"/>
    <property type="match status" value="1"/>
</dbReference>
<reference evidence="3" key="1">
    <citation type="journal article" date="2023" name="Commun. Biol.">
        <title>Genome analysis of Parmales, the sister group of diatoms, reveals the evolutionary specialization of diatoms from phago-mixotrophs to photoautotrophs.</title>
        <authorList>
            <person name="Ban H."/>
            <person name="Sato S."/>
            <person name="Yoshikawa S."/>
            <person name="Yamada K."/>
            <person name="Nakamura Y."/>
            <person name="Ichinomiya M."/>
            <person name="Sato N."/>
            <person name="Blanc-Mathieu R."/>
            <person name="Endo H."/>
            <person name="Kuwata A."/>
            <person name="Ogata H."/>
        </authorList>
    </citation>
    <scope>NUCLEOTIDE SEQUENCE [LARGE SCALE GENOMIC DNA]</scope>
    <source>
        <strain evidence="3">NIES 3701</strain>
    </source>
</reference>
<dbReference type="PANTHER" id="PTHR21562:SF122">
    <property type="entry name" value="PALMITOLEOYL-PROTEIN CARBOXYLESTERASE NOTUM"/>
    <property type="match status" value="1"/>
</dbReference>
<dbReference type="AlphaFoldDB" id="A0A9W7ASZ6"/>
<organism evidence="2 3">
    <name type="scientific">Triparma strigata</name>
    <dbReference type="NCBI Taxonomy" id="1606541"/>
    <lineage>
        <taxon>Eukaryota</taxon>
        <taxon>Sar</taxon>
        <taxon>Stramenopiles</taxon>
        <taxon>Ochrophyta</taxon>
        <taxon>Bolidophyceae</taxon>
        <taxon>Parmales</taxon>
        <taxon>Triparmaceae</taxon>
        <taxon>Triparma</taxon>
    </lineage>
</organism>